<organism evidence="1 2">
    <name type="scientific">SAR86 cluster bacterium</name>
    <dbReference type="NCBI Taxonomy" id="2030880"/>
    <lineage>
        <taxon>Bacteria</taxon>
        <taxon>Pseudomonadati</taxon>
        <taxon>Pseudomonadota</taxon>
        <taxon>Gammaproteobacteria</taxon>
        <taxon>SAR86 cluster</taxon>
    </lineage>
</organism>
<comment type="caution">
    <text evidence="1">The sequence shown here is derived from an EMBL/GenBank/DDBJ whole genome shotgun (WGS) entry which is preliminary data.</text>
</comment>
<sequence>MVVGDTPKDIKCALVAGALSVAVATGDFSPSELSEAHFTLDSLSQLPELLGSIL</sequence>
<dbReference type="InterPro" id="IPR023214">
    <property type="entry name" value="HAD_sf"/>
</dbReference>
<dbReference type="InterPro" id="IPR036412">
    <property type="entry name" value="HAD-like_sf"/>
</dbReference>
<protein>
    <recommendedName>
        <fullName evidence="3">HAD family hydrolase</fullName>
    </recommendedName>
</protein>
<dbReference type="Gene3D" id="3.40.50.1000">
    <property type="entry name" value="HAD superfamily/HAD-like"/>
    <property type="match status" value="1"/>
</dbReference>
<dbReference type="Proteomes" id="UP000218327">
    <property type="component" value="Unassembled WGS sequence"/>
</dbReference>
<dbReference type="SUPFAM" id="SSF56784">
    <property type="entry name" value="HAD-like"/>
    <property type="match status" value="1"/>
</dbReference>
<evidence type="ECO:0000313" key="1">
    <source>
        <dbReference type="EMBL" id="PCJ19199.1"/>
    </source>
</evidence>
<dbReference type="EMBL" id="NVVJ01000092">
    <property type="protein sequence ID" value="PCJ19199.1"/>
    <property type="molecule type" value="Genomic_DNA"/>
</dbReference>
<reference evidence="2" key="1">
    <citation type="submission" date="2017-08" db="EMBL/GenBank/DDBJ databases">
        <title>A dynamic microbial community with high functional redundancy inhabits the cold, oxic subseafloor aquifer.</title>
        <authorList>
            <person name="Tully B.J."/>
            <person name="Wheat C.G."/>
            <person name="Glazer B.T."/>
            <person name="Huber J.A."/>
        </authorList>
    </citation>
    <scope>NUCLEOTIDE SEQUENCE [LARGE SCALE GENOMIC DNA]</scope>
</reference>
<dbReference type="Pfam" id="PF13242">
    <property type="entry name" value="Hydrolase_like"/>
    <property type="match status" value="1"/>
</dbReference>
<dbReference type="AlphaFoldDB" id="A0A2A5AIX1"/>
<gene>
    <name evidence="1" type="ORF">COA96_16360</name>
</gene>
<name>A0A2A5AIX1_9GAMM</name>
<evidence type="ECO:0008006" key="3">
    <source>
        <dbReference type="Google" id="ProtNLM"/>
    </source>
</evidence>
<evidence type="ECO:0000313" key="2">
    <source>
        <dbReference type="Proteomes" id="UP000218327"/>
    </source>
</evidence>
<accession>A0A2A5AIX1</accession>
<proteinExistence type="predicted"/>